<dbReference type="EMBL" id="JAKJXO020000010">
    <property type="protein sequence ID" value="KAL1599887.1"/>
    <property type="molecule type" value="Genomic_DNA"/>
</dbReference>
<dbReference type="PANTHER" id="PTHR24198:SF165">
    <property type="entry name" value="ANKYRIN REPEAT-CONTAINING PROTEIN-RELATED"/>
    <property type="match status" value="1"/>
</dbReference>
<evidence type="ECO:0000313" key="3">
    <source>
        <dbReference type="EMBL" id="KAL1599887.1"/>
    </source>
</evidence>
<dbReference type="Pfam" id="PF12796">
    <property type="entry name" value="Ank_2"/>
    <property type="match status" value="1"/>
</dbReference>
<dbReference type="InterPro" id="IPR002110">
    <property type="entry name" value="Ankyrin_rpt"/>
</dbReference>
<organism evidence="3 4">
    <name type="scientific">Paraconiothyrium brasiliense</name>
    <dbReference type="NCBI Taxonomy" id="300254"/>
    <lineage>
        <taxon>Eukaryota</taxon>
        <taxon>Fungi</taxon>
        <taxon>Dikarya</taxon>
        <taxon>Ascomycota</taxon>
        <taxon>Pezizomycotina</taxon>
        <taxon>Dothideomycetes</taxon>
        <taxon>Pleosporomycetidae</taxon>
        <taxon>Pleosporales</taxon>
        <taxon>Massarineae</taxon>
        <taxon>Didymosphaeriaceae</taxon>
        <taxon>Paraconiothyrium</taxon>
    </lineage>
</organism>
<keyword evidence="4" id="KW-1185">Reference proteome</keyword>
<keyword evidence="1" id="KW-0677">Repeat</keyword>
<dbReference type="Gene3D" id="1.25.40.20">
    <property type="entry name" value="Ankyrin repeat-containing domain"/>
    <property type="match status" value="2"/>
</dbReference>
<keyword evidence="2" id="KW-0040">ANK repeat</keyword>
<gene>
    <name evidence="3" type="ORF">SLS60_007692</name>
</gene>
<evidence type="ECO:0000256" key="1">
    <source>
        <dbReference type="ARBA" id="ARBA00022737"/>
    </source>
</evidence>
<dbReference type="SMART" id="SM00248">
    <property type="entry name" value="ANK"/>
    <property type="match status" value="5"/>
</dbReference>
<accession>A0ABR3R6A2</accession>
<evidence type="ECO:0008006" key="5">
    <source>
        <dbReference type="Google" id="ProtNLM"/>
    </source>
</evidence>
<comment type="caution">
    <text evidence="3">The sequence shown here is derived from an EMBL/GenBank/DDBJ whole genome shotgun (WGS) entry which is preliminary data.</text>
</comment>
<sequence length="550" mass="62328">MAVSLVKKYANGTSDLLVSMKRFALTTLEQLPPLARDLAEIAIYAAPLDTGYLERLDSISDRFGDFYTSIEGRLQAWAQGGFVLNEPNAYTVYGQPVSGKLNESRLDNIRQQIRLLQHDGRHGSAYFLKYHHMRHFAEQFTPQDREHLDRVAKDFMDLLNSNISRQILSTGAPESFWSFIQSPLLPHLFLRNSCTKSARGTDCLGRTISHVLHDHPRKDSKPIWRDEDLHRKDILGRTAMFYACRRGNVEFVERLKDAGVDTCVQLATGMYPLHVAATLGFTSICKRICDNDAQPRQDIENLFDRRGRTPVMCAANTDKHETVDLFLGRGLIFKNPKQFNWILVNMASKGHLKTIEVLLRYVGRMLDLGSTFDIGVLNSAYWHAESRMHYDVMAALSRTMKLDHNKKDDLGHTSLGKAVVQENTGPVRFLLGLNGADDLIRVNNRKTDTSKWAVDPNARDNDNKSPLILATESGMKENIKLLLAPRFLPVICLKDLMGAQDIAKASGDRELCNIIDRALLARLIERAPDPGPMWPHAHLERPQFRARFQD</sequence>
<dbReference type="SUPFAM" id="SSF48403">
    <property type="entry name" value="Ankyrin repeat"/>
    <property type="match status" value="1"/>
</dbReference>
<dbReference type="InterPro" id="IPR036770">
    <property type="entry name" value="Ankyrin_rpt-contain_sf"/>
</dbReference>
<evidence type="ECO:0000313" key="4">
    <source>
        <dbReference type="Proteomes" id="UP001521785"/>
    </source>
</evidence>
<dbReference type="PANTHER" id="PTHR24198">
    <property type="entry name" value="ANKYRIN REPEAT AND PROTEIN KINASE DOMAIN-CONTAINING PROTEIN"/>
    <property type="match status" value="1"/>
</dbReference>
<protein>
    <recommendedName>
        <fullName evidence="5">Ankyrin repeat protein</fullName>
    </recommendedName>
</protein>
<dbReference type="Proteomes" id="UP001521785">
    <property type="component" value="Unassembled WGS sequence"/>
</dbReference>
<reference evidence="3 4" key="1">
    <citation type="submission" date="2024-02" db="EMBL/GenBank/DDBJ databases">
        <title>De novo assembly and annotation of 12 fungi associated with fruit tree decline syndrome in Ontario, Canada.</title>
        <authorList>
            <person name="Sulman M."/>
            <person name="Ellouze W."/>
            <person name="Ilyukhin E."/>
        </authorList>
    </citation>
    <scope>NUCLEOTIDE SEQUENCE [LARGE SCALE GENOMIC DNA]</scope>
    <source>
        <strain evidence="3 4">M42-189</strain>
    </source>
</reference>
<evidence type="ECO:0000256" key="2">
    <source>
        <dbReference type="ARBA" id="ARBA00023043"/>
    </source>
</evidence>
<name>A0ABR3R6A2_9PLEO</name>
<proteinExistence type="predicted"/>